<comment type="caution">
    <text evidence="1">The sequence shown here is derived from an EMBL/GenBank/DDBJ whole genome shotgun (WGS) entry which is preliminary data.</text>
</comment>
<accession>A0A0F9MKY7</accession>
<proteinExistence type="predicted"/>
<organism evidence="1">
    <name type="scientific">marine sediment metagenome</name>
    <dbReference type="NCBI Taxonomy" id="412755"/>
    <lineage>
        <taxon>unclassified sequences</taxon>
        <taxon>metagenomes</taxon>
        <taxon>ecological metagenomes</taxon>
    </lineage>
</organism>
<evidence type="ECO:0000313" key="1">
    <source>
        <dbReference type="EMBL" id="KKM77480.1"/>
    </source>
</evidence>
<dbReference type="EMBL" id="LAZR01008635">
    <property type="protein sequence ID" value="KKM77480.1"/>
    <property type="molecule type" value="Genomic_DNA"/>
</dbReference>
<gene>
    <name evidence="1" type="ORF">LCGC14_1369530</name>
</gene>
<reference evidence="1" key="1">
    <citation type="journal article" date="2015" name="Nature">
        <title>Complex archaea that bridge the gap between prokaryotes and eukaryotes.</title>
        <authorList>
            <person name="Spang A."/>
            <person name="Saw J.H."/>
            <person name="Jorgensen S.L."/>
            <person name="Zaremba-Niedzwiedzka K."/>
            <person name="Martijn J."/>
            <person name="Lind A.E."/>
            <person name="van Eijk R."/>
            <person name="Schleper C."/>
            <person name="Guy L."/>
            <person name="Ettema T.J."/>
        </authorList>
    </citation>
    <scope>NUCLEOTIDE SEQUENCE</scope>
</reference>
<dbReference type="AlphaFoldDB" id="A0A0F9MKY7"/>
<sequence>MLLNHIADKPLTVFGITWKSDNLPIASAEEARVTPGPFSLGLDAAIQAGQGASALENNRLWPGATIEP</sequence>
<name>A0A0F9MKY7_9ZZZZ</name>
<protein>
    <submittedName>
        <fullName evidence="1">Uncharacterized protein</fullName>
    </submittedName>
</protein>